<protein>
    <submittedName>
        <fullName evidence="1">Uncharacterized protein</fullName>
    </submittedName>
</protein>
<evidence type="ECO:0000313" key="2">
    <source>
        <dbReference type="Proteomes" id="UP001143856"/>
    </source>
</evidence>
<dbReference type="Proteomes" id="UP001143856">
    <property type="component" value="Unassembled WGS sequence"/>
</dbReference>
<proteinExistence type="predicted"/>
<gene>
    <name evidence="1" type="ORF">NUW58_g6301</name>
</gene>
<evidence type="ECO:0000313" key="1">
    <source>
        <dbReference type="EMBL" id="KAJ2983125.1"/>
    </source>
</evidence>
<comment type="caution">
    <text evidence="1">The sequence shown here is derived from an EMBL/GenBank/DDBJ whole genome shotgun (WGS) entry which is preliminary data.</text>
</comment>
<dbReference type="EMBL" id="JAPDGR010001395">
    <property type="protein sequence ID" value="KAJ2983125.1"/>
    <property type="molecule type" value="Genomic_DNA"/>
</dbReference>
<keyword evidence="2" id="KW-1185">Reference proteome</keyword>
<accession>A0ACC1NW07</accession>
<sequence length="174" mass="19701">MPTRGNAEKQHRDSRLGGDEDDNADIVYAPVEQVQDDEEKISATERELRELEDEEVRRTNAYPGATNSISSVHQRRWYLSLNREASGFAKRRRNGKTVWESTDVHSGARLGALHTAEDEKSEESEATARLDYPFYVRGAEHERSVVTGRLGSEVLRDEGVIGYIGRKGWQAILK</sequence>
<name>A0ACC1NW07_9PEZI</name>
<reference evidence="1" key="1">
    <citation type="submission" date="2022-10" db="EMBL/GenBank/DDBJ databases">
        <title>Genome Sequence of Xylaria curta.</title>
        <authorList>
            <person name="Buettner E."/>
        </authorList>
    </citation>
    <scope>NUCLEOTIDE SEQUENCE</scope>
    <source>
        <strain evidence="1">Babe10</strain>
    </source>
</reference>
<organism evidence="1 2">
    <name type="scientific">Xylaria curta</name>
    <dbReference type="NCBI Taxonomy" id="42375"/>
    <lineage>
        <taxon>Eukaryota</taxon>
        <taxon>Fungi</taxon>
        <taxon>Dikarya</taxon>
        <taxon>Ascomycota</taxon>
        <taxon>Pezizomycotina</taxon>
        <taxon>Sordariomycetes</taxon>
        <taxon>Xylariomycetidae</taxon>
        <taxon>Xylariales</taxon>
        <taxon>Xylariaceae</taxon>
        <taxon>Xylaria</taxon>
    </lineage>
</organism>